<sequence>MQTAGCMSLLFSQVTFWQSKIQPTLHCRCDRYLTATDSIDSHQPSAIIPRSHPQVTVRDRWISRNHTWWHQPPPCIALTANRSQDGHRQPSLPSADPLYIIALSPTQPSVKTSSGLINHRLGFHHLMVGSGLRSQPTDFPSPSLWPPIRPRACRTASSCRFCAHWHVPMRHFTGVKDRIPCTKDRLHRKPTCISMSTDRLLSATVNTSDN</sequence>
<name>A0A319DGB3_9EURO</name>
<gene>
    <name evidence="1" type="ORF">BO71DRAFT_173466</name>
</gene>
<protein>
    <submittedName>
        <fullName evidence="1">Uncharacterized protein</fullName>
    </submittedName>
</protein>
<dbReference type="VEuPathDB" id="FungiDB:BO71DRAFT_173466"/>
<evidence type="ECO:0000313" key="2">
    <source>
        <dbReference type="Proteomes" id="UP000247810"/>
    </source>
</evidence>
<reference evidence="1 2" key="1">
    <citation type="submission" date="2018-02" db="EMBL/GenBank/DDBJ databases">
        <title>The genomes of Aspergillus section Nigri reveals drivers in fungal speciation.</title>
        <authorList>
            <consortium name="DOE Joint Genome Institute"/>
            <person name="Vesth T.C."/>
            <person name="Nybo J."/>
            <person name="Theobald S."/>
            <person name="Brandl J."/>
            <person name="Frisvad J.C."/>
            <person name="Nielsen K.F."/>
            <person name="Lyhne E.K."/>
            <person name="Kogle M.E."/>
            <person name="Kuo A."/>
            <person name="Riley R."/>
            <person name="Clum A."/>
            <person name="Nolan M."/>
            <person name="Lipzen A."/>
            <person name="Salamov A."/>
            <person name="Henrissat B."/>
            <person name="Wiebenga A."/>
            <person name="De vries R.P."/>
            <person name="Grigoriev I.V."/>
            <person name="Mortensen U.H."/>
            <person name="Andersen M.R."/>
            <person name="Baker S.E."/>
        </authorList>
    </citation>
    <scope>NUCLEOTIDE SEQUENCE [LARGE SCALE GENOMIC DNA]</scope>
    <source>
        <strain evidence="1 2">CBS 707.79</strain>
    </source>
</reference>
<organism evidence="1 2">
    <name type="scientific">Aspergillus ellipticus CBS 707.79</name>
    <dbReference type="NCBI Taxonomy" id="1448320"/>
    <lineage>
        <taxon>Eukaryota</taxon>
        <taxon>Fungi</taxon>
        <taxon>Dikarya</taxon>
        <taxon>Ascomycota</taxon>
        <taxon>Pezizomycotina</taxon>
        <taxon>Eurotiomycetes</taxon>
        <taxon>Eurotiomycetidae</taxon>
        <taxon>Eurotiales</taxon>
        <taxon>Aspergillaceae</taxon>
        <taxon>Aspergillus</taxon>
        <taxon>Aspergillus subgen. Circumdati</taxon>
    </lineage>
</organism>
<accession>A0A319DGB3</accession>
<dbReference type="AlphaFoldDB" id="A0A319DGB3"/>
<proteinExistence type="predicted"/>
<dbReference type="EMBL" id="KZ825836">
    <property type="protein sequence ID" value="PYH96490.1"/>
    <property type="molecule type" value="Genomic_DNA"/>
</dbReference>
<evidence type="ECO:0000313" key="1">
    <source>
        <dbReference type="EMBL" id="PYH96490.1"/>
    </source>
</evidence>
<dbReference type="Proteomes" id="UP000247810">
    <property type="component" value="Unassembled WGS sequence"/>
</dbReference>
<keyword evidence="2" id="KW-1185">Reference proteome</keyword>